<sequence length="352" mass="39458">MNTGLQREISILSEERGCLEAKRTRTARRRFTDDEDLLVSGIDPFLIDSELKIAPSKAVRRMLDKTQVLTNPRNLHIRKRITHAGEVTSAASFIAALLGLNVELARAIALGHDIGHPPFGHDGEAFLNTLVPNRAFKHEIMGVVIAQHIERGGKGLNLTHEVLSGFVRDAWPKVVGEKIPPMSEEAKVVMWADRFAYVTGDYNDMERIGYQKRAELDELMQSFGMNQRERVNKLITALVGESARMGGVAFYGSQMAEAFCRAKNLMYEAYPLLNASNADSILSKIYEFLQKILKGQGVDPALAFALMTDNDVMFLASQPILDYSCFAQVTVAELLPHLANREIKWWDPDLKW</sequence>
<evidence type="ECO:0000313" key="2">
    <source>
        <dbReference type="EMBL" id="OGZ52438.1"/>
    </source>
</evidence>
<gene>
    <name evidence="2" type="ORF">A3B25_01980</name>
</gene>
<proteinExistence type="predicted"/>
<accession>A0A1G2GRJ0</accession>
<dbReference type="PROSITE" id="PS51831">
    <property type="entry name" value="HD"/>
    <property type="match status" value="1"/>
</dbReference>
<dbReference type="STRING" id="1802126.A3B25_01980"/>
<dbReference type="Pfam" id="PF01966">
    <property type="entry name" value="HD"/>
    <property type="match status" value="1"/>
</dbReference>
<dbReference type="Proteomes" id="UP000179106">
    <property type="component" value="Unassembled WGS sequence"/>
</dbReference>
<dbReference type="NCBIfam" id="TIGR00277">
    <property type="entry name" value="HDIG"/>
    <property type="match status" value="1"/>
</dbReference>
<dbReference type="AlphaFoldDB" id="A0A1G2GRJ0"/>
<organism evidence="2 3">
    <name type="scientific">Candidatus Ryanbacteria bacterium RIFCSPLOWO2_01_FULL_48_26</name>
    <dbReference type="NCBI Taxonomy" id="1802126"/>
    <lineage>
        <taxon>Bacteria</taxon>
        <taxon>Candidatus Ryaniibacteriota</taxon>
    </lineage>
</organism>
<feature type="domain" description="HD" evidence="1">
    <location>
        <begin position="80"/>
        <end position="198"/>
    </location>
</feature>
<dbReference type="InterPro" id="IPR003607">
    <property type="entry name" value="HD/PDEase_dom"/>
</dbReference>
<dbReference type="PANTHER" id="PTHR35795:SF1">
    <property type="entry name" value="BIS(5'-NUCLEOSYL)-TETRAPHOSPHATASE, SYMMETRICAL"/>
    <property type="match status" value="1"/>
</dbReference>
<dbReference type="EMBL" id="MHNW01000047">
    <property type="protein sequence ID" value="OGZ52438.1"/>
    <property type="molecule type" value="Genomic_DNA"/>
</dbReference>
<dbReference type="Gene3D" id="1.10.3210.10">
    <property type="entry name" value="Hypothetical protein af1432"/>
    <property type="match status" value="1"/>
</dbReference>
<dbReference type="SUPFAM" id="SSF109604">
    <property type="entry name" value="HD-domain/PDEase-like"/>
    <property type="match status" value="1"/>
</dbReference>
<comment type="caution">
    <text evidence="2">The sequence shown here is derived from an EMBL/GenBank/DDBJ whole genome shotgun (WGS) entry which is preliminary data.</text>
</comment>
<dbReference type="SMART" id="SM00471">
    <property type="entry name" value="HDc"/>
    <property type="match status" value="1"/>
</dbReference>
<protein>
    <recommendedName>
        <fullName evidence="1">HD domain-containing protein</fullName>
    </recommendedName>
</protein>
<name>A0A1G2GRJ0_9BACT</name>
<evidence type="ECO:0000259" key="1">
    <source>
        <dbReference type="PROSITE" id="PS51831"/>
    </source>
</evidence>
<dbReference type="InterPro" id="IPR006674">
    <property type="entry name" value="HD_domain"/>
</dbReference>
<evidence type="ECO:0000313" key="3">
    <source>
        <dbReference type="Proteomes" id="UP000179106"/>
    </source>
</evidence>
<dbReference type="PANTHER" id="PTHR35795">
    <property type="entry name" value="SLR1885 PROTEIN"/>
    <property type="match status" value="1"/>
</dbReference>
<dbReference type="CDD" id="cd00077">
    <property type="entry name" value="HDc"/>
    <property type="match status" value="1"/>
</dbReference>
<reference evidence="2 3" key="1">
    <citation type="journal article" date="2016" name="Nat. Commun.">
        <title>Thousands of microbial genomes shed light on interconnected biogeochemical processes in an aquifer system.</title>
        <authorList>
            <person name="Anantharaman K."/>
            <person name="Brown C.T."/>
            <person name="Hug L.A."/>
            <person name="Sharon I."/>
            <person name="Castelle C.J."/>
            <person name="Probst A.J."/>
            <person name="Thomas B.C."/>
            <person name="Singh A."/>
            <person name="Wilkins M.J."/>
            <person name="Karaoz U."/>
            <person name="Brodie E.L."/>
            <person name="Williams K.H."/>
            <person name="Hubbard S.S."/>
            <person name="Banfield J.F."/>
        </authorList>
    </citation>
    <scope>NUCLEOTIDE SEQUENCE [LARGE SCALE GENOMIC DNA]</scope>
</reference>
<dbReference type="InterPro" id="IPR051094">
    <property type="entry name" value="Diverse_Catalytic_Enzymes"/>
</dbReference>
<dbReference type="InterPro" id="IPR006675">
    <property type="entry name" value="HDIG_dom"/>
</dbReference>